<evidence type="ECO:0000313" key="1">
    <source>
        <dbReference type="EMBL" id="KAA6308706.1"/>
    </source>
</evidence>
<gene>
    <name evidence="1" type="ORF">EZS27_039678</name>
</gene>
<organism evidence="1">
    <name type="scientific">termite gut metagenome</name>
    <dbReference type="NCBI Taxonomy" id="433724"/>
    <lineage>
        <taxon>unclassified sequences</taxon>
        <taxon>metagenomes</taxon>
        <taxon>organismal metagenomes</taxon>
    </lineage>
</organism>
<dbReference type="EMBL" id="SNRY01008348">
    <property type="protein sequence ID" value="KAA6308706.1"/>
    <property type="molecule type" value="Genomic_DNA"/>
</dbReference>
<dbReference type="AlphaFoldDB" id="A0A5J4PGQ0"/>
<comment type="caution">
    <text evidence="1">The sequence shown here is derived from an EMBL/GenBank/DDBJ whole genome shotgun (WGS) entry which is preliminary data.</text>
</comment>
<protein>
    <submittedName>
        <fullName evidence="1">Uncharacterized protein</fullName>
    </submittedName>
</protein>
<accession>A0A5J4PGQ0</accession>
<proteinExistence type="predicted"/>
<name>A0A5J4PGQ0_9ZZZZ</name>
<reference evidence="1" key="1">
    <citation type="submission" date="2019-03" db="EMBL/GenBank/DDBJ databases">
        <title>Single cell metagenomics reveals metabolic interactions within the superorganism composed of flagellate Streblomastix strix and complex community of Bacteroidetes bacteria on its surface.</title>
        <authorList>
            <person name="Treitli S.C."/>
            <person name="Kolisko M."/>
            <person name="Husnik F."/>
            <person name="Keeling P."/>
            <person name="Hampl V."/>
        </authorList>
    </citation>
    <scope>NUCLEOTIDE SEQUENCE</scope>
    <source>
        <strain evidence="1">STM</strain>
    </source>
</reference>
<sequence length="52" mass="6035">MALGKSCKVWEKVLRNLFGGLRARGYICEEVSLYDIPEAVFYLNIKIRLRVC</sequence>